<name>A0A6J5LHU1_9CAUD</name>
<sequence>MAKKTYTSGYIFTTGTSGNTAVTLPDKATPEQILLVIHVPSKTTLYSFNDTTFNNVVFSNVQRTVTVTGTTTNGSTALVFTSGNYASLNYNTTGVQQGWRITGTGIPSTGNVVDYTNGSTIIYMDSAATASGSVSITFTDQNYVAKLSNIPIDTSAYTTSDKLLIITDSNPAPLVSFRDFLIDPVGKLRVSNPQSLIDTDFEYGPQATKWQTLLQTNNWFASYGKNTDAALTANVTAISGNGTNYVSVTTSSAHGISDGQPIQVIGTSSSNANGDYIASVTGSTSFRYYSSGTVTSGSIYQNGIVVYPGAFFTGANIPFTAVKGFGNTTVQCINSTDHGLQVNNTMTFVNFANVNINGPWTIATVSNTRAFECTTLGTTLATTYTQGQGNVYVRPQGLAYAKPYDGGMLMTTNDTQPNTSVIRQSRKYFRYQSGKGIQVSFAVAFNNPAQATSNIQNRAGVFDDQNGAFYEWDGTTLWAVRRNSTRQITGTVTVTNGSQIITGSGTSFTSELTAGGYVVIKGQSYKVISIASNTSLTIIPAYRADASVGSLGGVNVSITTDAKIPQSGFNLDVADGTGDSGFKLDVNKILMYYIDYAWYGAGTVRFGVKDQFGEIKYLHKFVHGNNKIEAYFRSGNLPVRYEVRNGNTAPASTPTLFHWGTSMIMDGMFQDDRGYTFAVPGNLNTITTNSPYCLLSIRLAPTADSGIPGEYGVRDLTNHMQLWPLGVDVAASDSVLVSVILNGTLSSNAPVWTMVGGASLTEYDVTANTVTGGETVFQGYTQPAPARQTTYNYFGQPVTTGTSFGITTLDLSKIKELNNSILGGFNTYPDGPDTLSVVVTPLNTGLTYYARATLRWQENQS</sequence>
<accession>A0A6J5LHU1</accession>
<gene>
    <name evidence="1" type="ORF">UFOVP257_12</name>
</gene>
<organism evidence="1">
    <name type="scientific">uncultured Caudovirales phage</name>
    <dbReference type="NCBI Taxonomy" id="2100421"/>
    <lineage>
        <taxon>Viruses</taxon>
        <taxon>Duplodnaviria</taxon>
        <taxon>Heunggongvirae</taxon>
        <taxon>Uroviricota</taxon>
        <taxon>Caudoviricetes</taxon>
        <taxon>Peduoviridae</taxon>
        <taxon>Maltschvirus</taxon>
        <taxon>Maltschvirus maltsch</taxon>
    </lineage>
</organism>
<proteinExistence type="predicted"/>
<evidence type="ECO:0000313" key="1">
    <source>
        <dbReference type="EMBL" id="CAB4132873.1"/>
    </source>
</evidence>
<reference evidence="1" key="1">
    <citation type="submission" date="2020-04" db="EMBL/GenBank/DDBJ databases">
        <authorList>
            <person name="Chiriac C."/>
            <person name="Salcher M."/>
            <person name="Ghai R."/>
            <person name="Kavagutti S V."/>
        </authorList>
    </citation>
    <scope>NUCLEOTIDE SEQUENCE</scope>
</reference>
<protein>
    <submittedName>
        <fullName evidence="1">Uncharacterized protein</fullName>
    </submittedName>
</protein>
<dbReference type="EMBL" id="LR796274">
    <property type="protein sequence ID" value="CAB4132873.1"/>
    <property type="molecule type" value="Genomic_DNA"/>
</dbReference>